<feature type="non-terminal residue" evidence="2">
    <location>
        <position position="358"/>
    </location>
</feature>
<proteinExistence type="predicted"/>
<evidence type="ECO:0000313" key="3">
    <source>
        <dbReference type="Proteomes" id="UP001190700"/>
    </source>
</evidence>
<gene>
    <name evidence="2" type="ORF">CYMTET_26864</name>
</gene>
<sequence>MASIAQGLMDSVSDATNLVSGVMGTSQQSEPEAFDQPIWCHPAFVDMFADSSLDAHGYHTPPGIHSMSGAIYLVGRALAQLEGRGAPFDSLSTSFQNGLAIAKGMSVKHSNDRHFLQVLEDVVTRVKGMEPGDSLLVPGGWSKPPPEEKKDDSKSGGAIGSLTDNAVVGTMTDVAGAVSGAAGAVTDTFNSAKDALMGSDSESKLYEDSLQHAVLMVLYKMEDGTYSAGLCNTGSGLEFHSTCASSPLGEIKYSACAALEGIPAWKVEDSAFWWIFMKPLLFPNDQNGPRQLYEKVLPFLNSRAVRSNPVCEAEWRPRSRGGDPSHGQCVLAGLRFMLRAQGLDAPAVASAYITVLSQ</sequence>
<keyword evidence="3" id="KW-1185">Reference proteome</keyword>
<feature type="region of interest" description="Disordered" evidence="1">
    <location>
        <begin position="130"/>
        <end position="158"/>
    </location>
</feature>
<organism evidence="2 3">
    <name type="scientific">Cymbomonas tetramitiformis</name>
    <dbReference type="NCBI Taxonomy" id="36881"/>
    <lineage>
        <taxon>Eukaryota</taxon>
        <taxon>Viridiplantae</taxon>
        <taxon>Chlorophyta</taxon>
        <taxon>Pyramimonadophyceae</taxon>
        <taxon>Pyramimonadales</taxon>
        <taxon>Pyramimonadaceae</taxon>
        <taxon>Cymbomonas</taxon>
    </lineage>
</organism>
<comment type="caution">
    <text evidence="2">The sequence shown here is derived from an EMBL/GenBank/DDBJ whole genome shotgun (WGS) entry which is preliminary data.</text>
</comment>
<name>A0AAE0KXQ8_9CHLO</name>
<evidence type="ECO:0000313" key="2">
    <source>
        <dbReference type="EMBL" id="KAK3264394.1"/>
    </source>
</evidence>
<dbReference type="Proteomes" id="UP001190700">
    <property type="component" value="Unassembled WGS sequence"/>
</dbReference>
<feature type="compositionally biased region" description="Basic and acidic residues" evidence="1">
    <location>
        <begin position="145"/>
        <end position="154"/>
    </location>
</feature>
<dbReference type="AlphaFoldDB" id="A0AAE0KXQ8"/>
<protein>
    <submittedName>
        <fullName evidence="2">Uncharacterized protein</fullName>
    </submittedName>
</protein>
<reference evidence="2 3" key="1">
    <citation type="journal article" date="2015" name="Genome Biol. Evol.">
        <title>Comparative Genomics of a Bacterivorous Green Alga Reveals Evolutionary Causalities and Consequences of Phago-Mixotrophic Mode of Nutrition.</title>
        <authorList>
            <person name="Burns J.A."/>
            <person name="Paasch A."/>
            <person name="Narechania A."/>
            <person name="Kim E."/>
        </authorList>
    </citation>
    <scope>NUCLEOTIDE SEQUENCE [LARGE SCALE GENOMIC DNA]</scope>
    <source>
        <strain evidence="2 3">PLY_AMNH</strain>
    </source>
</reference>
<accession>A0AAE0KXQ8</accession>
<evidence type="ECO:0000256" key="1">
    <source>
        <dbReference type="SAM" id="MobiDB-lite"/>
    </source>
</evidence>
<dbReference type="EMBL" id="LGRX02014579">
    <property type="protein sequence ID" value="KAK3264394.1"/>
    <property type="molecule type" value="Genomic_DNA"/>
</dbReference>